<evidence type="ECO:0000256" key="2">
    <source>
        <dbReference type="ARBA" id="ARBA00022448"/>
    </source>
</evidence>
<name>A0A542XS31_SALAC</name>
<feature type="transmembrane region" description="Helical" evidence="7">
    <location>
        <begin position="79"/>
        <end position="97"/>
    </location>
</feature>
<evidence type="ECO:0000256" key="5">
    <source>
        <dbReference type="ARBA" id="ARBA00022989"/>
    </source>
</evidence>
<dbReference type="GO" id="GO:0022857">
    <property type="term" value="F:transmembrane transporter activity"/>
    <property type="evidence" value="ECO:0007669"/>
    <property type="project" value="InterPro"/>
</dbReference>
<feature type="transmembrane region" description="Helical" evidence="7">
    <location>
        <begin position="235"/>
        <end position="253"/>
    </location>
</feature>
<feature type="transmembrane region" description="Helical" evidence="7">
    <location>
        <begin position="412"/>
        <end position="429"/>
    </location>
</feature>
<dbReference type="PANTHER" id="PTHR42718">
    <property type="entry name" value="MAJOR FACILITATOR SUPERFAMILY MULTIDRUG TRANSPORTER MFSC"/>
    <property type="match status" value="1"/>
</dbReference>
<dbReference type="PROSITE" id="PS00216">
    <property type="entry name" value="SUGAR_TRANSPORT_1"/>
    <property type="match status" value="1"/>
</dbReference>
<evidence type="ECO:0000313" key="10">
    <source>
        <dbReference type="Proteomes" id="UP000315983"/>
    </source>
</evidence>
<organism evidence="9 10">
    <name type="scientific">Salinispora arenicola</name>
    <dbReference type="NCBI Taxonomy" id="168697"/>
    <lineage>
        <taxon>Bacteria</taxon>
        <taxon>Bacillati</taxon>
        <taxon>Actinomycetota</taxon>
        <taxon>Actinomycetes</taxon>
        <taxon>Micromonosporales</taxon>
        <taxon>Micromonosporaceae</taxon>
        <taxon>Salinispora</taxon>
    </lineage>
</organism>
<dbReference type="AlphaFoldDB" id="A0A542XS31"/>
<feature type="transmembrane region" description="Helical" evidence="7">
    <location>
        <begin position="49"/>
        <end position="67"/>
    </location>
</feature>
<evidence type="ECO:0000256" key="3">
    <source>
        <dbReference type="ARBA" id="ARBA00022475"/>
    </source>
</evidence>
<accession>A0A542XS31</accession>
<comment type="caution">
    <text evidence="9">The sequence shown here is derived from an EMBL/GenBank/DDBJ whole genome shotgun (WGS) entry which is preliminary data.</text>
</comment>
<keyword evidence="4 7" id="KW-0812">Transmembrane</keyword>
<dbReference type="InterPro" id="IPR005829">
    <property type="entry name" value="Sugar_transporter_CS"/>
</dbReference>
<evidence type="ECO:0000256" key="7">
    <source>
        <dbReference type="SAM" id="Phobius"/>
    </source>
</evidence>
<dbReference type="PANTHER" id="PTHR42718:SF46">
    <property type="entry name" value="BLR6921 PROTEIN"/>
    <property type="match status" value="1"/>
</dbReference>
<dbReference type="InterPro" id="IPR036259">
    <property type="entry name" value="MFS_trans_sf"/>
</dbReference>
<evidence type="ECO:0000259" key="8">
    <source>
        <dbReference type="PROSITE" id="PS50850"/>
    </source>
</evidence>
<keyword evidence="3" id="KW-1003">Cell membrane</keyword>
<feature type="transmembrane region" description="Helical" evidence="7">
    <location>
        <begin position="369"/>
        <end position="391"/>
    </location>
</feature>
<sequence length="487" mass="49078">MTTKTWGRGGLAALLLLTSVELVVFLEVSIVNVALPAMGAALALTESGLTWVVNAYQLTFGGLQLVAGRAADVVGRRRMFQAGIALFTGASLLAGLAPDAGTLLLGRAIQGIGAAIVVPAELALIAAIFTEPAAYRRAFAVWSAMAAAGAGSGVALGGVLTQTLGWPWIFLINVPIGVVALVLSPRLLPADPPWAGRASGARTQLDLVGGLTVTGSVLAMVLLATELPTSGWTPLTYTAAVATLGLGTVFAVNQRRHPAPILPPQLLRIRQVRAGVAANALVGASHVPAFVLLSLMLQQAMGYSALAAGFAVLPIAAVNMVTARTALPWAIGRFGSRVVLAAGMFLVALGLAGYAILLHPGASYLTAVLPASLIFAAGLPAVFVGSTAPAVRSAPENQQGAASGLVNTAQRLGAALGLTALLMASAAWTDNRGSGDGATALADGLRIGFAGAAAIAVLGILCALSMGTREPKKPASGDTPPQEAVAR</sequence>
<reference evidence="9 10" key="1">
    <citation type="submission" date="2019-06" db="EMBL/GenBank/DDBJ databases">
        <title>Sequencing the genomes of 1000 actinobacteria strains.</title>
        <authorList>
            <person name="Klenk H.-P."/>
        </authorList>
    </citation>
    <scope>NUCLEOTIDE SEQUENCE [LARGE SCALE GENOMIC DNA]</scope>
    <source>
        <strain evidence="9 10">DSM 44819</strain>
    </source>
</reference>
<evidence type="ECO:0000313" key="9">
    <source>
        <dbReference type="EMBL" id="TQL38670.1"/>
    </source>
</evidence>
<dbReference type="EMBL" id="VFOL01000001">
    <property type="protein sequence ID" value="TQL38670.1"/>
    <property type="molecule type" value="Genomic_DNA"/>
</dbReference>
<gene>
    <name evidence="9" type="ORF">FB564_3873</name>
</gene>
<evidence type="ECO:0000256" key="6">
    <source>
        <dbReference type="ARBA" id="ARBA00023136"/>
    </source>
</evidence>
<feature type="transmembrane region" description="Helical" evidence="7">
    <location>
        <begin position="274"/>
        <end position="297"/>
    </location>
</feature>
<proteinExistence type="predicted"/>
<feature type="domain" description="Major facilitator superfamily (MFS) profile" evidence="8">
    <location>
        <begin position="13"/>
        <end position="471"/>
    </location>
</feature>
<dbReference type="CDD" id="cd17321">
    <property type="entry name" value="MFS_MMR_MDR_like"/>
    <property type="match status" value="1"/>
</dbReference>
<keyword evidence="5 7" id="KW-1133">Transmembrane helix</keyword>
<dbReference type="InterPro" id="IPR011701">
    <property type="entry name" value="MFS"/>
</dbReference>
<protein>
    <submittedName>
        <fullName evidence="9">Putative MFS family arabinose efflux permease</fullName>
    </submittedName>
</protein>
<dbReference type="GO" id="GO:0005886">
    <property type="term" value="C:plasma membrane"/>
    <property type="evidence" value="ECO:0007669"/>
    <property type="project" value="UniProtKB-SubCell"/>
</dbReference>
<feature type="transmembrane region" description="Helical" evidence="7">
    <location>
        <begin position="303"/>
        <end position="322"/>
    </location>
</feature>
<feature type="transmembrane region" description="Helical" evidence="7">
    <location>
        <begin position="166"/>
        <end position="184"/>
    </location>
</feature>
<feature type="transmembrane region" description="Helical" evidence="7">
    <location>
        <begin position="205"/>
        <end position="223"/>
    </location>
</feature>
<feature type="transmembrane region" description="Helical" evidence="7">
    <location>
        <begin position="449"/>
        <end position="467"/>
    </location>
</feature>
<keyword evidence="2" id="KW-0813">Transport</keyword>
<keyword evidence="6 7" id="KW-0472">Membrane</keyword>
<feature type="transmembrane region" description="Helical" evidence="7">
    <location>
        <begin position="12"/>
        <end position="37"/>
    </location>
</feature>
<feature type="transmembrane region" description="Helical" evidence="7">
    <location>
        <begin position="334"/>
        <end position="357"/>
    </location>
</feature>
<feature type="transmembrane region" description="Helical" evidence="7">
    <location>
        <begin position="141"/>
        <end position="160"/>
    </location>
</feature>
<evidence type="ECO:0000256" key="1">
    <source>
        <dbReference type="ARBA" id="ARBA00004651"/>
    </source>
</evidence>
<comment type="subcellular location">
    <subcellularLocation>
        <location evidence="1">Cell membrane</location>
        <topology evidence="1">Multi-pass membrane protein</topology>
    </subcellularLocation>
</comment>
<feature type="transmembrane region" description="Helical" evidence="7">
    <location>
        <begin position="109"/>
        <end position="129"/>
    </location>
</feature>
<dbReference type="Gene3D" id="1.20.1250.20">
    <property type="entry name" value="MFS general substrate transporter like domains"/>
    <property type="match status" value="1"/>
</dbReference>
<dbReference type="Pfam" id="PF07690">
    <property type="entry name" value="MFS_1"/>
    <property type="match status" value="1"/>
</dbReference>
<evidence type="ECO:0000256" key="4">
    <source>
        <dbReference type="ARBA" id="ARBA00022692"/>
    </source>
</evidence>
<dbReference type="PROSITE" id="PS50850">
    <property type="entry name" value="MFS"/>
    <property type="match status" value="1"/>
</dbReference>
<dbReference type="SUPFAM" id="SSF103473">
    <property type="entry name" value="MFS general substrate transporter"/>
    <property type="match status" value="1"/>
</dbReference>
<dbReference type="Proteomes" id="UP000315983">
    <property type="component" value="Unassembled WGS sequence"/>
</dbReference>
<dbReference type="InterPro" id="IPR020846">
    <property type="entry name" value="MFS_dom"/>
</dbReference>
<dbReference type="Gene3D" id="1.20.1720.10">
    <property type="entry name" value="Multidrug resistance protein D"/>
    <property type="match status" value="1"/>
</dbReference>